<dbReference type="GO" id="GO:0005739">
    <property type="term" value="C:mitochondrion"/>
    <property type="evidence" value="ECO:0007669"/>
    <property type="project" value="TreeGrafter"/>
</dbReference>
<proteinExistence type="predicted"/>
<dbReference type="PANTHER" id="PTHR16295:SF17">
    <property type="entry name" value="XIAP-ASSOCIATED FACTOR 1"/>
    <property type="match status" value="1"/>
</dbReference>
<accession>A0A444V1G6</accession>
<dbReference type="EMBL" id="SCEB01003519">
    <property type="protein sequence ID" value="RXM94301.1"/>
    <property type="molecule type" value="Genomic_DNA"/>
</dbReference>
<keyword evidence="3" id="KW-0862">Zinc</keyword>
<feature type="domain" description="TRAFD1/XAF1 zinc finger" evidence="5">
    <location>
        <begin position="93"/>
        <end position="132"/>
    </location>
</feature>
<keyword evidence="1" id="KW-0479">Metal-binding</keyword>
<sequence>MEGSSEETTLCKNCKKEVLASNFSLHESHCWRFLSVCPLCDEPVPKDQLQEHRDTEHCKVRCTQCNKEMEKCKLEIHQSEQCAERLVSCEFCDLELPLSKLQEHGDACGSRTQRCPNCDRYVMHREQERHSRSAFKFPCWYCMKSFPEEELNKHQLDCSRPSRHNAGFRPTPSPPLLGDPRPHFGVPRSSRSPTFPLWGLESPDREDRETEDEIMTCSNCHLALPSDTLRWHQVTPPLFISYKLCSSGTTTAQKTNQSVL</sequence>
<keyword evidence="2" id="KW-0863">Zinc-finger</keyword>
<protein>
    <submittedName>
        <fullName evidence="6">XIAP-associated factor 1</fullName>
    </submittedName>
</protein>
<dbReference type="Gene3D" id="3.30.40.10">
    <property type="entry name" value="Zinc/RING finger domain, C3HC4 (zinc finger)"/>
    <property type="match status" value="3"/>
</dbReference>
<name>A0A444V1G6_ACIRT</name>
<keyword evidence="7" id="KW-1185">Reference proteome</keyword>
<dbReference type="InterPro" id="IPR049439">
    <property type="entry name" value="TRAFD1-XIAF1_Znf"/>
</dbReference>
<evidence type="ECO:0000313" key="7">
    <source>
        <dbReference type="Proteomes" id="UP000289886"/>
    </source>
</evidence>
<dbReference type="PANTHER" id="PTHR16295">
    <property type="entry name" value="TRAF-TYPE ZINC FINGER PROTEIN-RELATED"/>
    <property type="match status" value="1"/>
</dbReference>
<evidence type="ECO:0000256" key="1">
    <source>
        <dbReference type="ARBA" id="ARBA00022723"/>
    </source>
</evidence>
<dbReference type="GO" id="GO:0008270">
    <property type="term" value="F:zinc ion binding"/>
    <property type="evidence" value="ECO:0007669"/>
    <property type="project" value="UniProtKB-KW"/>
</dbReference>
<dbReference type="AlphaFoldDB" id="A0A444V1G6"/>
<dbReference type="InterPro" id="IPR051986">
    <property type="entry name" value="Innate_Immune_Apopt_Reg"/>
</dbReference>
<gene>
    <name evidence="6" type="ORF">EOD39_18137</name>
</gene>
<evidence type="ECO:0000256" key="2">
    <source>
        <dbReference type="ARBA" id="ARBA00022771"/>
    </source>
</evidence>
<dbReference type="Proteomes" id="UP000289886">
    <property type="component" value="Unassembled WGS sequence"/>
</dbReference>
<dbReference type="InterPro" id="IPR013083">
    <property type="entry name" value="Znf_RING/FYVE/PHD"/>
</dbReference>
<reference evidence="6 7" key="1">
    <citation type="submission" date="2019-01" db="EMBL/GenBank/DDBJ databases">
        <title>Draft Genome and Complete Hox-Cluster Characterization of the Sterlet Sturgeon (Acipenser ruthenus).</title>
        <authorList>
            <person name="Wei Q."/>
        </authorList>
    </citation>
    <scope>NUCLEOTIDE SEQUENCE [LARGE SCALE GENOMIC DNA]</scope>
    <source>
        <strain evidence="6">WHYD16114868_AA</strain>
        <tissue evidence="6">Blood</tissue>
    </source>
</reference>
<evidence type="ECO:0000259" key="5">
    <source>
        <dbReference type="Pfam" id="PF21366"/>
    </source>
</evidence>
<evidence type="ECO:0000256" key="3">
    <source>
        <dbReference type="ARBA" id="ARBA00022833"/>
    </source>
</evidence>
<feature type="region of interest" description="Disordered" evidence="4">
    <location>
        <begin position="186"/>
        <end position="210"/>
    </location>
</feature>
<comment type="caution">
    <text evidence="6">The sequence shown here is derived from an EMBL/GenBank/DDBJ whole genome shotgun (WGS) entry which is preliminary data.</text>
</comment>
<evidence type="ECO:0000256" key="4">
    <source>
        <dbReference type="SAM" id="MobiDB-lite"/>
    </source>
</evidence>
<dbReference type="Pfam" id="PF21366">
    <property type="entry name" value="TRAFD1-XIAF1_ZnF"/>
    <property type="match status" value="1"/>
</dbReference>
<organism evidence="6 7">
    <name type="scientific">Acipenser ruthenus</name>
    <name type="common">Sterlet sturgeon</name>
    <dbReference type="NCBI Taxonomy" id="7906"/>
    <lineage>
        <taxon>Eukaryota</taxon>
        <taxon>Metazoa</taxon>
        <taxon>Chordata</taxon>
        <taxon>Craniata</taxon>
        <taxon>Vertebrata</taxon>
        <taxon>Euteleostomi</taxon>
        <taxon>Actinopterygii</taxon>
        <taxon>Chondrostei</taxon>
        <taxon>Acipenseriformes</taxon>
        <taxon>Acipenseridae</taxon>
        <taxon>Acipenser</taxon>
    </lineage>
</organism>
<evidence type="ECO:0000313" key="6">
    <source>
        <dbReference type="EMBL" id="RXM94301.1"/>
    </source>
</evidence>